<accession>A0A9P7ATX8</accession>
<dbReference type="RefSeq" id="XP_041161997.1">
    <property type="nucleotide sequence ID" value="XM_041308379.1"/>
</dbReference>
<evidence type="ECO:0000313" key="3">
    <source>
        <dbReference type="Proteomes" id="UP000719766"/>
    </source>
</evidence>
<comment type="caution">
    <text evidence="2">The sequence shown here is derived from an EMBL/GenBank/DDBJ whole genome shotgun (WGS) entry which is preliminary data.</text>
</comment>
<dbReference type="EMBL" id="JABBWE010000018">
    <property type="protein sequence ID" value="KAG1796640.1"/>
    <property type="molecule type" value="Genomic_DNA"/>
</dbReference>
<keyword evidence="3" id="KW-1185">Reference proteome</keyword>
<dbReference type="Pfam" id="PF06985">
    <property type="entry name" value="HET"/>
    <property type="match status" value="1"/>
</dbReference>
<protein>
    <submittedName>
        <fullName evidence="2">Heterokaryon incompatibility protein-domain-containing protein</fullName>
    </submittedName>
</protein>
<reference evidence="2" key="1">
    <citation type="journal article" date="2020" name="New Phytol.">
        <title>Comparative genomics reveals dynamic genome evolution in host specialist ectomycorrhizal fungi.</title>
        <authorList>
            <person name="Lofgren L.A."/>
            <person name="Nguyen N.H."/>
            <person name="Vilgalys R."/>
            <person name="Ruytinx J."/>
            <person name="Liao H.L."/>
            <person name="Branco S."/>
            <person name="Kuo A."/>
            <person name="LaButti K."/>
            <person name="Lipzen A."/>
            <person name="Andreopoulos W."/>
            <person name="Pangilinan J."/>
            <person name="Riley R."/>
            <person name="Hundley H."/>
            <person name="Na H."/>
            <person name="Barry K."/>
            <person name="Grigoriev I.V."/>
            <person name="Stajich J.E."/>
            <person name="Kennedy P.G."/>
        </authorList>
    </citation>
    <scope>NUCLEOTIDE SEQUENCE</scope>
    <source>
        <strain evidence="2">S12</strain>
    </source>
</reference>
<sequence>MESTEYKELLHSLVMYAPLQTEPIKEAVAKYSSWVMLSHRWERKEPLLHDIQDKVIYDLDPVGTMVELQKFCKVARDTGHRWVWSDTCCIDQNNNVEVQQSVNSMFVWYHHSALTVVYLLDVPPSSESGVLANSTWNTQGWTVQEFLAPKIVLFYQTDWTPYLDSRSCNHKWSVAIMWELERSTGINARALVDFRPGTKDA</sequence>
<dbReference type="PANTHER" id="PTHR10622">
    <property type="entry name" value="HET DOMAIN-CONTAINING PROTEIN"/>
    <property type="match status" value="1"/>
</dbReference>
<dbReference type="InterPro" id="IPR010730">
    <property type="entry name" value="HET"/>
</dbReference>
<evidence type="ECO:0000313" key="2">
    <source>
        <dbReference type="EMBL" id="KAG1796640.1"/>
    </source>
</evidence>
<feature type="domain" description="Heterokaryon incompatibility" evidence="1">
    <location>
        <begin position="34"/>
        <end position="121"/>
    </location>
</feature>
<evidence type="ECO:0000259" key="1">
    <source>
        <dbReference type="Pfam" id="PF06985"/>
    </source>
</evidence>
<dbReference type="PANTHER" id="PTHR10622:SF10">
    <property type="entry name" value="HET DOMAIN-CONTAINING PROTEIN"/>
    <property type="match status" value="1"/>
</dbReference>
<proteinExistence type="predicted"/>
<dbReference type="GeneID" id="64602143"/>
<dbReference type="AlphaFoldDB" id="A0A9P7ATX8"/>
<organism evidence="2 3">
    <name type="scientific">Suillus plorans</name>
    <dbReference type="NCBI Taxonomy" id="116603"/>
    <lineage>
        <taxon>Eukaryota</taxon>
        <taxon>Fungi</taxon>
        <taxon>Dikarya</taxon>
        <taxon>Basidiomycota</taxon>
        <taxon>Agaricomycotina</taxon>
        <taxon>Agaricomycetes</taxon>
        <taxon>Agaricomycetidae</taxon>
        <taxon>Boletales</taxon>
        <taxon>Suillineae</taxon>
        <taxon>Suillaceae</taxon>
        <taxon>Suillus</taxon>
    </lineage>
</organism>
<dbReference type="Proteomes" id="UP000719766">
    <property type="component" value="Unassembled WGS sequence"/>
</dbReference>
<dbReference type="OrthoDB" id="2691269at2759"/>
<name>A0A9P7ATX8_9AGAM</name>
<gene>
    <name evidence="2" type="ORF">HD556DRAFT_1466866</name>
</gene>